<keyword evidence="3" id="KW-0223">Dioxygenase</keyword>
<dbReference type="SUPFAM" id="SSF51182">
    <property type="entry name" value="RmlC-like cupins"/>
    <property type="match status" value="1"/>
</dbReference>
<sequence>MAKINNLKDLVKELERGPVYDTYGSILKNIDIDIKECEPYCTWNDDRHTRNRIFRNGGFELMLTCIKPGQATAIHNYGHQQGWAYIIQGELTEVKYSGGESTGDVAEVYRNKLKKGEMTYINDYEGMHQFVNESDKPVIALHLFVEPFEYWKAFNTESGAFEDVKSVYDSDHTAEFES</sequence>
<dbReference type="CDD" id="cd10548">
    <property type="entry name" value="cupin_CDO"/>
    <property type="match status" value="1"/>
</dbReference>
<dbReference type="GO" id="GO:0008198">
    <property type="term" value="F:ferrous iron binding"/>
    <property type="evidence" value="ECO:0007669"/>
    <property type="project" value="TreeGrafter"/>
</dbReference>
<dbReference type="PANTHER" id="PTHR12918">
    <property type="entry name" value="CYSTEINE DIOXYGENASE"/>
    <property type="match status" value="1"/>
</dbReference>
<evidence type="ECO:0000256" key="3">
    <source>
        <dbReference type="ARBA" id="ARBA00022964"/>
    </source>
</evidence>
<proteinExistence type="inferred from homology"/>
<evidence type="ECO:0000256" key="4">
    <source>
        <dbReference type="ARBA" id="ARBA00023002"/>
    </source>
</evidence>
<dbReference type="Proteomes" id="UP000435357">
    <property type="component" value="Unassembled WGS sequence"/>
</dbReference>
<accession>A0A6N6M6D9</accession>
<keyword evidence="5" id="KW-0408">Iron</keyword>
<dbReference type="AlphaFoldDB" id="A0A6N6M6D9"/>
<evidence type="ECO:0000256" key="5">
    <source>
        <dbReference type="ARBA" id="ARBA00023004"/>
    </source>
</evidence>
<evidence type="ECO:0000256" key="1">
    <source>
        <dbReference type="ARBA" id="ARBA00006622"/>
    </source>
</evidence>
<keyword evidence="7" id="KW-1185">Reference proteome</keyword>
<dbReference type="Gene3D" id="2.60.120.10">
    <property type="entry name" value="Jelly Rolls"/>
    <property type="match status" value="1"/>
</dbReference>
<organism evidence="6 7">
    <name type="scientific">Salibacter halophilus</name>
    <dbReference type="NCBI Taxonomy" id="1803916"/>
    <lineage>
        <taxon>Bacteria</taxon>
        <taxon>Pseudomonadati</taxon>
        <taxon>Bacteroidota</taxon>
        <taxon>Flavobacteriia</taxon>
        <taxon>Flavobacteriales</taxon>
        <taxon>Salibacteraceae</taxon>
        <taxon>Salibacter</taxon>
    </lineage>
</organism>
<dbReference type="OrthoDB" id="7059163at2"/>
<keyword evidence="2" id="KW-0479">Metal-binding</keyword>
<dbReference type="EMBL" id="WACR01000003">
    <property type="protein sequence ID" value="KAB1065283.1"/>
    <property type="molecule type" value="Genomic_DNA"/>
</dbReference>
<evidence type="ECO:0000313" key="7">
    <source>
        <dbReference type="Proteomes" id="UP000435357"/>
    </source>
</evidence>
<dbReference type="InterPro" id="IPR010300">
    <property type="entry name" value="CDO_1"/>
</dbReference>
<reference evidence="6 7" key="1">
    <citation type="submission" date="2019-09" db="EMBL/GenBank/DDBJ databases">
        <title>Genomes of Cryomorphaceae.</title>
        <authorList>
            <person name="Bowman J.P."/>
        </authorList>
    </citation>
    <scope>NUCLEOTIDE SEQUENCE [LARGE SCALE GENOMIC DNA]</scope>
    <source>
        <strain evidence="6 7">KCTC 52047</strain>
    </source>
</reference>
<dbReference type="GO" id="GO:0016702">
    <property type="term" value="F:oxidoreductase activity, acting on single donors with incorporation of molecular oxygen, incorporation of two atoms of oxygen"/>
    <property type="evidence" value="ECO:0007669"/>
    <property type="project" value="InterPro"/>
</dbReference>
<comment type="caution">
    <text evidence="6">The sequence shown here is derived from an EMBL/GenBank/DDBJ whole genome shotgun (WGS) entry which is preliminary data.</text>
</comment>
<evidence type="ECO:0008006" key="8">
    <source>
        <dbReference type="Google" id="ProtNLM"/>
    </source>
</evidence>
<dbReference type="InterPro" id="IPR014710">
    <property type="entry name" value="RmlC-like_jellyroll"/>
</dbReference>
<dbReference type="InterPro" id="IPR011051">
    <property type="entry name" value="RmlC_Cupin_sf"/>
</dbReference>
<name>A0A6N6M6D9_9FLAO</name>
<dbReference type="RefSeq" id="WP_151166993.1">
    <property type="nucleotide sequence ID" value="NZ_WACR01000003.1"/>
</dbReference>
<dbReference type="Pfam" id="PF05995">
    <property type="entry name" value="CDO_I"/>
    <property type="match status" value="1"/>
</dbReference>
<evidence type="ECO:0000313" key="6">
    <source>
        <dbReference type="EMBL" id="KAB1065283.1"/>
    </source>
</evidence>
<keyword evidence="4" id="KW-0560">Oxidoreductase</keyword>
<comment type="similarity">
    <text evidence="1">Belongs to the cysteine dioxygenase family.</text>
</comment>
<dbReference type="PANTHER" id="PTHR12918:SF1">
    <property type="entry name" value="CYSTEINE DIOXYGENASE TYPE 1"/>
    <property type="match status" value="1"/>
</dbReference>
<gene>
    <name evidence="6" type="ORF">F3059_04835</name>
</gene>
<protein>
    <recommendedName>
        <fullName evidence="8">Cysteine dioxygenase</fullName>
    </recommendedName>
</protein>
<evidence type="ECO:0000256" key="2">
    <source>
        <dbReference type="ARBA" id="ARBA00022723"/>
    </source>
</evidence>